<dbReference type="AlphaFoldDB" id="A0A4C1TAA3"/>
<protein>
    <submittedName>
        <fullName evidence="1">Uncharacterized protein</fullName>
    </submittedName>
</protein>
<name>A0A4C1TAA3_EUMVA</name>
<organism evidence="1 2">
    <name type="scientific">Eumeta variegata</name>
    <name type="common">Bagworm moth</name>
    <name type="synonym">Eumeta japonica</name>
    <dbReference type="NCBI Taxonomy" id="151549"/>
    <lineage>
        <taxon>Eukaryota</taxon>
        <taxon>Metazoa</taxon>
        <taxon>Ecdysozoa</taxon>
        <taxon>Arthropoda</taxon>
        <taxon>Hexapoda</taxon>
        <taxon>Insecta</taxon>
        <taxon>Pterygota</taxon>
        <taxon>Neoptera</taxon>
        <taxon>Endopterygota</taxon>
        <taxon>Lepidoptera</taxon>
        <taxon>Glossata</taxon>
        <taxon>Ditrysia</taxon>
        <taxon>Tineoidea</taxon>
        <taxon>Psychidae</taxon>
        <taxon>Oiketicinae</taxon>
        <taxon>Eumeta</taxon>
    </lineage>
</organism>
<gene>
    <name evidence="1" type="ORF">EVAR_5715_1</name>
</gene>
<accession>A0A4C1TAA3</accession>
<evidence type="ECO:0000313" key="1">
    <source>
        <dbReference type="EMBL" id="GBP10408.1"/>
    </source>
</evidence>
<reference evidence="1 2" key="1">
    <citation type="journal article" date="2019" name="Commun. Biol.">
        <title>The bagworm genome reveals a unique fibroin gene that provides high tensile strength.</title>
        <authorList>
            <person name="Kono N."/>
            <person name="Nakamura H."/>
            <person name="Ohtoshi R."/>
            <person name="Tomita M."/>
            <person name="Numata K."/>
            <person name="Arakawa K."/>
        </authorList>
    </citation>
    <scope>NUCLEOTIDE SEQUENCE [LARGE SCALE GENOMIC DNA]</scope>
</reference>
<keyword evidence="2" id="KW-1185">Reference proteome</keyword>
<dbReference type="EMBL" id="BGZK01000040">
    <property type="protein sequence ID" value="GBP10408.1"/>
    <property type="molecule type" value="Genomic_DNA"/>
</dbReference>
<sequence length="105" mass="12324">MSAFRVHHRIGGPGPVPRVALWKRRNWLYPSPLIRRVRWRWSGNLFENCFLQKNKWDTQPPRISPFFLLCSVIGTNRVETAVDFTRPLHVLQASPLLWMVPFTSA</sequence>
<dbReference type="Proteomes" id="UP000299102">
    <property type="component" value="Unassembled WGS sequence"/>
</dbReference>
<comment type="caution">
    <text evidence="1">The sequence shown here is derived from an EMBL/GenBank/DDBJ whole genome shotgun (WGS) entry which is preliminary data.</text>
</comment>
<proteinExistence type="predicted"/>
<evidence type="ECO:0000313" key="2">
    <source>
        <dbReference type="Proteomes" id="UP000299102"/>
    </source>
</evidence>